<evidence type="ECO:0000256" key="2">
    <source>
        <dbReference type="SAM" id="Phobius"/>
    </source>
</evidence>
<feature type="domain" description="Transglutaminase-like" evidence="3">
    <location>
        <begin position="517"/>
        <end position="590"/>
    </location>
</feature>
<feature type="transmembrane region" description="Helical" evidence="2">
    <location>
        <begin position="197"/>
        <end position="215"/>
    </location>
</feature>
<feature type="transmembrane region" description="Helical" evidence="2">
    <location>
        <begin position="148"/>
        <end position="167"/>
    </location>
</feature>
<dbReference type="OrthoDB" id="9804023at2"/>
<feature type="region of interest" description="Disordered" evidence="1">
    <location>
        <begin position="604"/>
        <end position="637"/>
    </location>
</feature>
<gene>
    <name evidence="4" type="ORF">E3T55_02340</name>
</gene>
<evidence type="ECO:0000259" key="3">
    <source>
        <dbReference type="SMART" id="SM00460"/>
    </source>
</evidence>
<feature type="transmembrane region" description="Helical" evidence="2">
    <location>
        <begin position="174"/>
        <end position="191"/>
    </location>
</feature>
<dbReference type="EMBL" id="SOHE01000013">
    <property type="protein sequence ID" value="TFD55267.1"/>
    <property type="molecule type" value="Genomic_DNA"/>
</dbReference>
<feature type="transmembrane region" description="Helical" evidence="2">
    <location>
        <begin position="262"/>
        <end position="283"/>
    </location>
</feature>
<name>A0A4R9ABA8_9MICO</name>
<organism evidence="4 5">
    <name type="scientific">Cryobacterium frigoriphilum</name>
    <dbReference type="NCBI Taxonomy" id="1259150"/>
    <lineage>
        <taxon>Bacteria</taxon>
        <taxon>Bacillati</taxon>
        <taxon>Actinomycetota</taxon>
        <taxon>Actinomycetes</taxon>
        <taxon>Micrococcales</taxon>
        <taxon>Microbacteriaceae</taxon>
        <taxon>Cryobacterium</taxon>
    </lineage>
</organism>
<dbReference type="Proteomes" id="UP000297447">
    <property type="component" value="Unassembled WGS sequence"/>
</dbReference>
<reference evidence="4 5" key="1">
    <citation type="submission" date="2019-03" db="EMBL/GenBank/DDBJ databases">
        <title>Genomics of glacier-inhabiting Cryobacterium strains.</title>
        <authorList>
            <person name="Liu Q."/>
            <person name="Xin Y.-H."/>
        </authorList>
    </citation>
    <scope>NUCLEOTIDE SEQUENCE [LARGE SCALE GENOMIC DNA]</scope>
    <source>
        <strain evidence="4 5">Hh14</strain>
    </source>
</reference>
<accession>A0A4R9ABA8</accession>
<keyword evidence="2" id="KW-0812">Transmembrane</keyword>
<dbReference type="PANTHER" id="PTHR42736">
    <property type="entry name" value="PROTEIN-GLUTAMINE GAMMA-GLUTAMYLTRANSFERASE"/>
    <property type="match status" value="1"/>
</dbReference>
<dbReference type="InterPro" id="IPR038765">
    <property type="entry name" value="Papain-like_cys_pep_sf"/>
</dbReference>
<dbReference type="InterPro" id="IPR052901">
    <property type="entry name" value="Bact_TGase-like"/>
</dbReference>
<dbReference type="InterPro" id="IPR002931">
    <property type="entry name" value="Transglutaminase-like"/>
</dbReference>
<dbReference type="AlphaFoldDB" id="A0A4R9ABA8"/>
<keyword evidence="2" id="KW-1133">Transmembrane helix</keyword>
<evidence type="ECO:0000313" key="4">
    <source>
        <dbReference type="EMBL" id="TFD55267.1"/>
    </source>
</evidence>
<keyword evidence="5" id="KW-1185">Reference proteome</keyword>
<dbReference type="InterPro" id="IPR021878">
    <property type="entry name" value="TgpA_N"/>
</dbReference>
<dbReference type="SMART" id="SM00460">
    <property type="entry name" value="TGc"/>
    <property type="match status" value="1"/>
</dbReference>
<evidence type="ECO:0000256" key="1">
    <source>
        <dbReference type="SAM" id="MobiDB-lite"/>
    </source>
</evidence>
<dbReference type="Pfam" id="PF11992">
    <property type="entry name" value="TgpA_N"/>
    <property type="match status" value="1"/>
</dbReference>
<proteinExistence type="predicted"/>
<keyword evidence="2" id="KW-0472">Membrane</keyword>
<feature type="transmembrane region" description="Helical" evidence="2">
    <location>
        <begin position="35"/>
        <end position="54"/>
    </location>
</feature>
<evidence type="ECO:0000313" key="5">
    <source>
        <dbReference type="Proteomes" id="UP000297447"/>
    </source>
</evidence>
<sequence length="838" mass="87584">MEIAMPDPSVPHEPSLSHAGRTEPRRRTEARSAEWPLMLVLLVLLLTGFSGLAPVLRGSAWWWVIALMAVVTLAALAGLRRIGVPRVLVPFAGLGVLVMLLTLLFGAGTGLLWLIPTPATIGVLTTLAEQGASSISEQTTPAVLTEGITLLLAAGAGVLAWLVHLIAVTLRVPAVAGLAVLIPVLIPGLVLSEGVGTLPLLLVAAAYLWLLRIDVRLGHGREERASMRLRAVASQSHASQSHASGSWVSGPWGGPGSGGGSLLLGGVTLVGALTLSLVVPTVATSGAGGGAGSLFGAGVSPMVDLGQDLRRPEAGPALHYVTTAENRPYLTLLTLDTFEGTTWTSDDDVIDQTNTVDAIDRPAGLGDDVETVEFSSSIVIDGVRSPLLPLPMPATRVNGLTGNWYWNSETLTVKGQNASTQGQTYTVSGFEVVPTADQLRTSSREYPADAVANLELPEERPAIIDETARTVTADSASVYDSAVALQDYLNGADFRYDTEAPVEEGYDGGGLEVVGTFLEAKSGYCVHFSSAMAVMARALGIPARISIGYLPGTRNFSQGIETFEVDSHDLHAWPELYFVGVGWVPFEPTPGRGSVPDYAQVGVTPAPSRTPGATDAAQTPRPEGVVPTDAGTDPGQAAAGDEVLTAIVFWPGTMLLVVSMLLLVPGLLRGWRRRGRLRRIRSGAGANIDGVNVGRGTGQGQRGGAAEAWAELTDTALDLGVRVSRTDTPREVAARLEARLDASADRDALNRDALNRVLGDLERLRFAQPGAAPLRGAGALADDVDRVVRALFAASDRAVRLRAALAPVSLLGAHSGAHSGARASERFADARGQGSTNA</sequence>
<feature type="transmembrane region" description="Helical" evidence="2">
    <location>
        <begin position="91"/>
        <end position="115"/>
    </location>
</feature>
<protein>
    <submittedName>
        <fullName evidence="4">Transglutaminase domain-containing protein</fullName>
    </submittedName>
</protein>
<comment type="caution">
    <text evidence="4">The sequence shown here is derived from an EMBL/GenBank/DDBJ whole genome shotgun (WGS) entry which is preliminary data.</text>
</comment>
<feature type="region of interest" description="Disordered" evidence="1">
    <location>
        <begin position="1"/>
        <end position="28"/>
    </location>
</feature>
<feature type="transmembrane region" description="Helical" evidence="2">
    <location>
        <begin position="648"/>
        <end position="671"/>
    </location>
</feature>
<dbReference type="Gene3D" id="3.10.620.30">
    <property type="match status" value="1"/>
</dbReference>
<dbReference type="Pfam" id="PF01841">
    <property type="entry name" value="Transglut_core"/>
    <property type="match status" value="1"/>
</dbReference>
<feature type="transmembrane region" description="Helical" evidence="2">
    <location>
        <begin position="60"/>
        <end position="79"/>
    </location>
</feature>
<dbReference type="SUPFAM" id="SSF54001">
    <property type="entry name" value="Cysteine proteinases"/>
    <property type="match status" value="1"/>
</dbReference>
<dbReference type="PANTHER" id="PTHR42736:SF1">
    <property type="entry name" value="PROTEIN-GLUTAMINE GAMMA-GLUTAMYLTRANSFERASE"/>
    <property type="match status" value="1"/>
</dbReference>